<gene>
    <name evidence="14" type="ORF">VNO77_28788</name>
</gene>
<comment type="caution">
    <text evidence="14">The sequence shown here is derived from an EMBL/GenBank/DDBJ whole genome shotgun (WGS) entry which is preliminary data.</text>
</comment>
<sequence length="425" mass="46175">MQTLSPPASNALNLKHFQRPRLPSSRVAPTRVSVKCAFGFEQVGSNRADWQSSCAILASKVVSQEQSSTDQNGGTANHVAAVNGHKAAASDLKLVPIGNLGGETESNKPLPPKPLTISDLSPAPMHGSKLRVAYQGVPGAYSEAAAGKAYPNCEAIPCDQFEVAFQAVELWIADRAVLPVENSLGGSIHRNYDLLLRHRLHIVGEVQLPVHHCLLALPGVRKDFLTRVISHPQALAQCEHTLTKLGLNVAREAVDDTAGAAEFVATNGLRDTAAIASARAAELYGLQVMADGIQDDPSNVTRFVMLAREPIIPRTDRPFKTSIVFAHDKGTSVLFKVLSAFAFRNISLTKIESRPHRNRPIRLVDDANVGTAKHFEYLFYVDFEASMAEVRAQNALAEVQEFTSFLRVLGSYPMDMTPWTPSRGD</sequence>
<evidence type="ECO:0000256" key="2">
    <source>
        <dbReference type="ARBA" id="ARBA00004929"/>
    </source>
</evidence>
<reference evidence="14 15" key="1">
    <citation type="submission" date="2024-01" db="EMBL/GenBank/DDBJ databases">
        <title>The genomes of 5 underutilized Papilionoideae crops provide insights into root nodulation and disease resistanc.</title>
        <authorList>
            <person name="Jiang F."/>
        </authorList>
    </citation>
    <scope>NUCLEOTIDE SEQUENCE [LARGE SCALE GENOMIC DNA]</scope>
    <source>
        <strain evidence="14">LVBAO_FW01</strain>
        <tissue evidence="14">Leaves</tissue>
    </source>
</reference>
<dbReference type="GO" id="GO:0047769">
    <property type="term" value="F:arogenate dehydratase activity"/>
    <property type="evidence" value="ECO:0007669"/>
    <property type="project" value="UniProtKB-UniRule"/>
</dbReference>
<evidence type="ECO:0000256" key="3">
    <source>
        <dbReference type="ARBA" id="ARBA00013259"/>
    </source>
</evidence>
<dbReference type="GO" id="GO:0009570">
    <property type="term" value="C:chloroplast stroma"/>
    <property type="evidence" value="ECO:0007669"/>
    <property type="project" value="UniProtKB-SubCell"/>
</dbReference>
<feature type="domain" description="Prephenate dehydratase" evidence="12">
    <location>
        <begin position="131"/>
        <end position="308"/>
    </location>
</feature>
<dbReference type="PROSITE" id="PS00858">
    <property type="entry name" value="PREPHENATE_DEHYDR_2"/>
    <property type="match status" value="1"/>
</dbReference>
<evidence type="ECO:0000259" key="12">
    <source>
        <dbReference type="PROSITE" id="PS51171"/>
    </source>
</evidence>
<feature type="domain" description="ACT" evidence="13">
    <location>
        <begin position="322"/>
        <end position="413"/>
    </location>
</feature>
<keyword evidence="7 11" id="KW-0809">Transit peptide</keyword>
<keyword evidence="9 11" id="KW-0584">Phenylalanine biosynthesis</keyword>
<comment type="catalytic activity">
    <reaction evidence="11">
        <text>L-arogenate + H(+) = L-phenylalanine + CO2 + H2O</text>
        <dbReference type="Rhea" id="RHEA:12536"/>
        <dbReference type="ChEBI" id="CHEBI:15377"/>
        <dbReference type="ChEBI" id="CHEBI:15378"/>
        <dbReference type="ChEBI" id="CHEBI:16526"/>
        <dbReference type="ChEBI" id="CHEBI:58095"/>
        <dbReference type="ChEBI" id="CHEBI:58180"/>
        <dbReference type="EC" id="4.2.1.91"/>
    </reaction>
</comment>
<keyword evidence="10 11" id="KW-0456">Lyase</keyword>
<dbReference type="InterPro" id="IPR045865">
    <property type="entry name" value="ACT-like_dom_sf"/>
</dbReference>
<keyword evidence="8 11" id="KW-0057">Aromatic amino acid biosynthesis</keyword>
<evidence type="ECO:0000256" key="6">
    <source>
        <dbReference type="ARBA" id="ARBA00022640"/>
    </source>
</evidence>
<evidence type="ECO:0000313" key="15">
    <source>
        <dbReference type="Proteomes" id="UP001367508"/>
    </source>
</evidence>
<dbReference type="InterPro" id="IPR002912">
    <property type="entry name" value="ACT_dom"/>
</dbReference>
<dbReference type="FunFam" id="3.30.70.260:FF:000019">
    <property type="entry name" value="Arogenate dehydratase"/>
    <property type="match status" value="1"/>
</dbReference>
<dbReference type="InterPro" id="IPR018528">
    <property type="entry name" value="Preph_deHydtase_CS"/>
</dbReference>
<evidence type="ECO:0000313" key="14">
    <source>
        <dbReference type="EMBL" id="KAK7324883.1"/>
    </source>
</evidence>
<keyword evidence="4 11" id="KW-0150">Chloroplast</keyword>
<evidence type="ECO:0000256" key="10">
    <source>
        <dbReference type="ARBA" id="ARBA00023239"/>
    </source>
</evidence>
<dbReference type="SUPFAM" id="SSF53850">
    <property type="entry name" value="Periplasmic binding protein-like II"/>
    <property type="match status" value="1"/>
</dbReference>
<keyword evidence="15" id="KW-1185">Reference proteome</keyword>
<comment type="pathway">
    <text evidence="2 11">Amino-acid biosynthesis; L-phenylalanine biosynthesis; L-phenylalanine from L-arogenate: step 1/1.</text>
</comment>
<dbReference type="PROSITE" id="PS00857">
    <property type="entry name" value="PREPHENATE_DEHYDR_1"/>
    <property type="match status" value="1"/>
</dbReference>
<dbReference type="CDD" id="cd13631">
    <property type="entry name" value="PBP2_Ct-PDT_like"/>
    <property type="match status" value="1"/>
</dbReference>
<dbReference type="EMBL" id="JAYMYQ010000006">
    <property type="protein sequence ID" value="KAK7324883.1"/>
    <property type="molecule type" value="Genomic_DNA"/>
</dbReference>
<dbReference type="GO" id="GO:0009094">
    <property type="term" value="P:L-phenylalanine biosynthetic process"/>
    <property type="evidence" value="ECO:0007669"/>
    <property type="project" value="UniProtKB-KW"/>
</dbReference>
<evidence type="ECO:0000256" key="8">
    <source>
        <dbReference type="ARBA" id="ARBA00023141"/>
    </source>
</evidence>
<keyword evidence="6 11" id="KW-0934">Plastid</keyword>
<dbReference type="InterPro" id="IPR001086">
    <property type="entry name" value="Preph_deHydtase"/>
</dbReference>
<organism evidence="14 15">
    <name type="scientific">Canavalia gladiata</name>
    <name type="common">Sword bean</name>
    <name type="synonym">Dolichos gladiatus</name>
    <dbReference type="NCBI Taxonomy" id="3824"/>
    <lineage>
        <taxon>Eukaryota</taxon>
        <taxon>Viridiplantae</taxon>
        <taxon>Streptophyta</taxon>
        <taxon>Embryophyta</taxon>
        <taxon>Tracheophyta</taxon>
        <taxon>Spermatophyta</taxon>
        <taxon>Magnoliopsida</taxon>
        <taxon>eudicotyledons</taxon>
        <taxon>Gunneridae</taxon>
        <taxon>Pentapetalae</taxon>
        <taxon>rosids</taxon>
        <taxon>fabids</taxon>
        <taxon>Fabales</taxon>
        <taxon>Fabaceae</taxon>
        <taxon>Papilionoideae</taxon>
        <taxon>50 kb inversion clade</taxon>
        <taxon>NPAAA clade</taxon>
        <taxon>indigoferoid/millettioid clade</taxon>
        <taxon>Phaseoleae</taxon>
        <taxon>Canavalia</taxon>
    </lineage>
</organism>
<comment type="function">
    <text evidence="11">Converts the prephenate produced from the shikimate-chorismate pathway into phenylalanine.</text>
</comment>
<dbReference type="Proteomes" id="UP001367508">
    <property type="component" value="Unassembled WGS sequence"/>
</dbReference>
<protein>
    <recommendedName>
        <fullName evidence="3 11">Arogenate dehydratase</fullName>
        <ecNumber evidence="3 11">4.2.1.91</ecNumber>
    </recommendedName>
</protein>
<evidence type="ECO:0000256" key="4">
    <source>
        <dbReference type="ARBA" id="ARBA00022528"/>
    </source>
</evidence>
<dbReference type="CDD" id="cd04905">
    <property type="entry name" value="ACT_CM-PDT"/>
    <property type="match status" value="1"/>
</dbReference>
<dbReference type="GO" id="GO:0004664">
    <property type="term" value="F:prephenate dehydratase activity"/>
    <property type="evidence" value="ECO:0007669"/>
    <property type="project" value="InterPro"/>
</dbReference>
<dbReference type="PANTHER" id="PTHR21022:SF19">
    <property type="entry name" value="PREPHENATE DEHYDRATASE-RELATED"/>
    <property type="match status" value="1"/>
</dbReference>
<dbReference type="Gene3D" id="3.30.70.260">
    <property type="match status" value="1"/>
</dbReference>
<proteinExistence type="predicted"/>
<dbReference type="PANTHER" id="PTHR21022">
    <property type="entry name" value="PREPHENATE DEHYDRATASE P PROTEIN"/>
    <property type="match status" value="1"/>
</dbReference>
<dbReference type="PROSITE" id="PS51171">
    <property type="entry name" value="PREPHENATE_DEHYDR_3"/>
    <property type="match status" value="1"/>
</dbReference>
<dbReference type="Pfam" id="PF00800">
    <property type="entry name" value="PDT"/>
    <property type="match status" value="1"/>
</dbReference>
<evidence type="ECO:0000256" key="7">
    <source>
        <dbReference type="ARBA" id="ARBA00022946"/>
    </source>
</evidence>
<dbReference type="FunFam" id="3.40.190.10:FF:000031">
    <property type="entry name" value="Arogenate dehydratase"/>
    <property type="match status" value="1"/>
</dbReference>
<dbReference type="FunFam" id="3.40.190.10:FF:000028">
    <property type="entry name" value="Arogenate dehydratase"/>
    <property type="match status" value="1"/>
</dbReference>
<dbReference type="EC" id="4.2.1.91" evidence="3 11"/>
<evidence type="ECO:0000256" key="5">
    <source>
        <dbReference type="ARBA" id="ARBA00022605"/>
    </source>
</evidence>
<evidence type="ECO:0000256" key="1">
    <source>
        <dbReference type="ARBA" id="ARBA00004470"/>
    </source>
</evidence>
<evidence type="ECO:0000256" key="9">
    <source>
        <dbReference type="ARBA" id="ARBA00023222"/>
    </source>
</evidence>
<dbReference type="PROSITE" id="PS51671">
    <property type="entry name" value="ACT"/>
    <property type="match status" value="1"/>
</dbReference>
<evidence type="ECO:0000256" key="11">
    <source>
        <dbReference type="RuleBase" id="RU363004"/>
    </source>
</evidence>
<name>A0AAN9KZ53_CANGL</name>
<accession>A0AAN9KZ53</accession>
<dbReference type="AlphaFoldDB" id="A0AAN9KZ53"/>
<evidence type="ECO:0000259" key="13">
    <source>
        <dbReference type="PROSITE" id="PS51671"/>
    </source>
</evidence>
<dbReference type="Gene3D" id="3.40.190.10">
    <property type="entry name" value="Periplasmic binding protein-like II"/>
    <property type="match status" value="2"/>
</dbReference>
<dbReference type="SUPFAM" id="SSF55021">
    <property type="entry name" value="ACT-like"/>
    <property type="match status" value="1"/>
</dbReference>
<comment type="subcellular location">
    <subcellularLocation>
        <location evidence="1 11">Plastid</location>
        <location evidence="1 11">Chloroplast stroma</location>
    </subcellularLocation>
</comment>
<keyword evidence="5 11" id="KW-0028">Amino-acid biosynthesis</keyword>